<accession>A0A4Q7M649</accession>
<protein>
    <submittedName>
        <fullName evidence="3">Nucleotide-binding universal stress UspA family protein</fullName>
    </submittedName>
</protein>
<dbReference type="PANTHER" id="PTHR46268">
    <property type="entry name" value="STRESS RESPONSE PROTEIN NHAX"/>
    <property type="match status" value="1"/>
</dbReference>
<feature type="domain" description="UspA" evidence="2">
    <location>
        <begin position="152"/>
        <end position="289"/>
    </location>
</feature>
<evidence type="ECO:0000313" key="4">
    <source>
        <dbReference type="Proteomes" id="UP000293852"/>
    </source>
</evidence>
<dbReference type="InterPro" id="IPR006016">
    <property type="entry name" value="UspA"/>
</dbReference>
<feature type="domain" description="UspA" evidence="2">
    <location>
        <begin position="4"/>
        <end position="134"/>
    </location>
</feature>
<comment type="similarity">
    <text evidence="1">Belongs to the universal stress protein A family.</text>
</comment>
<dbReference type="InterPro" id="IPR006015">
    <property type="entry name" value="Universal_stress_UspA"/>
</dbReference>
<dbReference type="Proteomes" id="UP000293852">
    <property type="component" value="Unassembled WGS sequence"/>
</dbReference>
<dbReference type="InterPro" id="IPR014729">
    <property type="entry name" value="Rossmann-like_a/b/a_fold"/>
</dbReference>
<evidence type="ECO:0000313" key="3">
    <source>
        <dbReference type="EMBL" id="RZS62961.1"/>
    </source>
</evidence>
<sequence length="289" mass="30619">MHGVVVGVSGSPEADAALDWALAEAASRNAPLTAVMAWTGPRGVQPHEYQDLLERRREDLLALLDAATRRTGVSVESAAQIAEGDPSEALLAAAQDVDLLVLGRRRLGRFGRLVLGSVSSEVVERAEAPVTVVRPRPVGDEEQDEERAKGPRVVVGVDTSGSSMLALQHAAEVATRTGAVLEAVFAWQITTLAPLPGSWGWAPPLDEYEGFASDRLDDAIEASGITLPPEQLMRTLVHKSPASALIDASREADRVVVGARGLGGFDRLLLGSVSRQVLEYAACPVTVVR</sequence>
<evidence type="ECO:0000256" key="1">
    <source>
        <dbReference type="ARBA" id="ARBA00008791"/>
    </source>
</evidence>
<name>A0A4Q7M649_9MICO</name>
<proteinExistence type="inferred from homology"/>
<gene>
    <name evidence="3" type="ORF">EV386_3318</name>
</gene>
<dbReference type="OrthoDB" id="3174546at2"/>
<dbReference type="PRINTS" id="PR01438">
    <property type="entry name" value="UNVRSLSTRESS"/>
</dbReference>
<keyword evidence="4" id="KW-1185">Reference proteome</keyword>
<dbReference type="SUPFAM" id="SSF52402">
    <property type="entry name" value="Adenine nucleotide alpha hydrolases-like"/>
    <property type="match status" value="2"/>
</dbReference>
<evidence type="ECO:0000259" key="2">
    <source>
        <dbReference type="Pfam" id="PF00582"/>
    </source>
</evidence>
<dbReference type="AlphaFoldDB" id="A0A4Q7M649"/>
<comment type="caution">
    <text evidence="3">The sequence shown here is derived from an EMBL/GenBank/DDBJ whole genome shotgun (WGS) entry which is preliminary data.</text>
</comment>
<dbReference type="CDD" id="cd00293">
    <property type="entry name" value="USP-like"/>
    <property type="match status" value="1"/>
</dbReference>
<dbReference type="PANTHER" id="PTHR46268:SF6">
    <property type="entry name" value="UNIVERSAL STRESS PROTEIN UP12"/>
    <property type="match status" value="1"/>
</dbReference>
<organism evidence="3 4">
    <name type="scientific">Xylanimonas ulmi</name>
    <dbReference type="NCBI Taxonomy" id="228973"/>
    <lineage>
        <taxon>Bacteria</taxon>
        <taxon>Bacillati</taxon>
        <taxon>Actinomycetota</taxon>
        <taxon>Actinomycetes</taxon>
        <taxon>Micrococcales</taxon>
        <taxon>Promicromonosporaceae</taxon>
        <taxon>Xylanimonas</taxon>
    </lineage>
</organism>
<dbReference type="Pfam" id="PF00582">
    <property type="entry name" value="Usp"/>
    <property type="match status" value="2"/>
</dbReference>
<dbReference type="EMBL" id="SGWX01000001">
    <property type="protein sequence ID" value="RZS62961.1"/>
    <property type="molecule type" value="Genomic_DNA"/>
</dbReference>
<dbReference type="Gene3D" id="3.40.50.620">
    <property type="entry name" value="HUPs"/>
    <property type="match status" value="2"/>
</dbReference>
<reference evidence="3 4" key="1">
    <citation type="submission" date="2019-02" db="EMBL/GenBank/DDBJ databases">
        <title>Sequencing the genomes of 1000 actinobacteria strains.</title>
        <authorList>
            <person name="Klenk H.-P."/>
        </authorList>
    </citation>
    <scope>NUCLEOTIDE SEQUENCE [LARGE SCALE GENOMIC DNA]</scope>
    <source>
        <strain evidence="3 4">DSM 16932</strain>
    </source>
</reference>